<comment type="caution">
    <text evidence="1">The sequence shown here is derived from an EMBL/GenBank/DDBJ whole genome shotgun (WGS) entry which is preliminary data.</text>
</comment>
<dbReference type="EMBL" id="ATNL01000015">
    <property type="protein sequence ID" value="KON71651.1"/>
    <property type="molecule type" value="Genomic_DNA"/>
</dbReference>
<proteinExistence type="predicted"/>
<keyword evidence="2" id="KW-1185">Reference proteome</keyword>
<dbReference type="Proteomes" id="UP000037387">
    <property type="component" value="Unassembled WGS sequence"/>
</dbReference>
<dbReference type="AlphaFoldDB" id="A0A0M0F394"/>
<dbReference type="PATRIC" id="fig|1350482.3.peg.4142"/>
<name>A0A0M0F394_CELCE</name>
<sequence length="31" mass="3220">MADLAFLLLTVAFFATVALVARRHGSSGGAR</sequence>
<reference evidence="1 2" key="1">
    <citation type="journal article" date="2015" name="Sci. Rep.">
        <title>Functional and structural properties of a novel cellulosome-like multienzyme complex: efficient glycoside hydrolysis of water-insoluble 7-xylosyl-10-deacetylpaclitaxel.</title>
        <authorList>
            <person name="Dou T.Y."/>
            <person name="Luan H.W."/>
            <person name="Ge G.B."/>
            <person name="Dong M.M."/>
            <person name="Zou H.F."/>
            <person name="He Y.Q."/>
            <person name="Cui P."/>
            <person name="Wang J.Y."/>
            <person name="Hao D.C."/>
            <person name="Yang S.L."/>
            <person name="Yang L."/>
        </authorList>
    </citation>
    <scope>NUCLEOTIDE SEQUENCE [LARGE SCALE GENOMIC DNA]</scope>
    <source>
        <strain evidence="1 2">F16</strain>
    </source>
</reference>
<protein>
    <submittedName>
        <fullName evidence="1">Uncharacterized protein</fullName>
    </submittedName>
</protein>
<evidence type="ECO:0000313" key="1">
    <source>
        <dbReference type="EMBL" id="KON71651.1"/>
    </source>
</evidence>
<gene>
    <name evidence="1" type="ORF">M768_18985</name>
</gene>
<evidence type="ECO:0000313" key="2">
    <source>
        <dbReference type="Proteomes" id="UP000037387"/>
    </source>
</evidence>
<accession>A0A0M0F394</accession>
<organism evidence="1 2">
    <name type="scientific">Cellulosimicrobium cellulans F16</name>
    <dbReference type="NCBI Taxonomy" id="1350482"/>
    <lineage>
        <taxon>Bacteria</taxon>
        <taxon>Bacillati</taxon>
        <taxon>Actinomycetota</taxon>
        <taxon>Actinomycetes</taxon>
        <taxon>Micrococcales</taxon>
        <taxon>Promicromonosporaceae</taxon>
        <taxon>Cellulosimicrobium</taxon>
    </lineage>
</organism>